<name>A0A8H3IWT0_9LECA</name>
<feature type="compositionally biased region" description="Low complexity" evidence="4">
    <location>
        <begin position="39"/>
        <end position="50"/>
    </location>
</feature>
<feature type="domain" description="N-acetyltransferase" evidence="5">
    <location>
        <begin position="70"/>
        <end position="222"/>
    </location>
</feature>
<dbReference type="PANTHER" id="PTHR43792">
    <property type="entry name" value="GNAT FAMILY, PUTATIVE (AFU_ORTHOLOGUE AFUA_3G00765)-RELATED-RELATED"/>
    <property type="match status" value="1"/>
</dbReference>
<comment type="similarity">
    <text evidence="3">Belongs to the acetyltransferase family. RimJ subfamily.</text>
</comment>
<comment type="caution">
    <text evidence="6">The sequence shown here is derived from an EMBL/GenBank/DDBJ whole genome shotgun (WGS) entry which is preliminary data.</text>
</comment>
<evidence type="ECO:0000256" key="3">
    <source>
        <dbReference type="ARBA" id="ARBA00038502"/>
    </source>
</evidence>
<evidence type="ECO:0000256" key="4">
    <source>
        <dbReference type="SAM" id="MobiDB-lite"/>
    </source>
</evidence>
<evidence type="ECO:0000256" key="2">
    <source>
        <dbReference type="ARBA" id="ARBA00023315"/>
    </source>
</evidence>
<accession>A0A8H3IWT0</accession>
<dbReference type="Pfam" id="PF13302">
    <property type="entry name" value="Acetyltransf_3"/>
    <property type="match status" value="1"/>
</dbReference>
<dbReference type="Proteomes" id="UP000664521">
    <property type="component" value="Unassembled WGS sequence"/>
</dbReference>
<dbReference type="InterPro" id="IPR051531">
    <property type="entry name" value="N-acetyltransferase"/>
</dbReference>
<dbReference type="AlphaFoldDB" id="A0A8H3IWT0"/>
<keyword evidence="2" id="KW-0012">Acyltransferase</keyword>
<evidence type="ECO:0000313" key="6">
    <source>
        <dbReference type="EMBL" id="CAF9930114.1"/>
    </source>
</evidence>
<dbReference type="InterPro" id="IPR016181">
    <property type="entry name" value="Acyl_CoA_acyltransferase"/>
</dbReference>
<sequence>MGLQSTRHQSTRKRSDRHAQKPLPSETFRRARPTEQLMSHSSPYPAASEEPPTPILRLRTCLIRSLCEGDAESTAAQANNPRIAKWMRNAFPHPYRVEDAFKWISIATSTSPIHNYAICRPDDNTAIGGIGLKPQDDTRYRTIQIGYWLGEEYWGRGIATEALSAFSEWTFEHFKHVIRLEAEVYEGNDSSTRVLEKAGYAFEARHRKAVEKKGQIMDLSLYCRFRDGY</sequence>
<reference evidence="6" key="1">
    <citation type="submission" date="2021-03" db="EMBL/GenBank/DDBJ databases">
        <authorList>
            <person name="Tagirdzhanova G."/>
        </authorList>
    </citation>
    <scope>NUCLEOTIDE SEQUENCE</scope>
</reference>
<dbReference type="EMBL" id="CAJPDS010000054">
    <property type="protein sequence ID" value="CAF9930114.1"/>
    <property type="molecule type" value="Genomic_DNA"/>
</dbReference>
<proteinExistence type="inferred from homology"/>
<dbReference type="InterPro" id="IPR000182">
    <property type="entry name" value="GNAT_dom"/>
</dbReference>
<keyword evidence="1" id="KW-0808">Transferase</keyword>
<dbReference type="OrthoDB" id="630895at2759"/>
<dbReference type="PANTHER" id="PTHR43792:SF8">
    <property type="entry name" value="[RIBOSOMAL PROTEIN US5]-ALANINE N-ACETYLTRANSFERASE"/>
    <property type="match status" value="1"/>
</dbReference>
<protein>
    <recommendedName>
        <fullName evidence="5">N-acetyltransferase domain-containing protein</fullName>
    </recommendedName>
</protein>
<dbReference type="Gene3D" id="3.40.630.30">
    <property type="match status" value="1"/>
</dbReference>
<evidence type="ECO:0000259" key="5">
    <source>
        <dbReference type="PROSITE" id="PS51186"/>
    </source>
</evidence>
<feature type="region of interest" description="Disordered" evidence="4">
    <location>
        <begin position="1"/>
        <end position="52"/>
    </location>
</feature>
<dbReference type="CDD" id="cd04301">
    <property type="entry name" value="NAT_SF"/>
    <property type="match status" value="1"/>
</dbReference>
<organism evidence="6 7">
    <name type="scientific">Heterodermia speciosa</name>
    <dbReference type="NCBI Taxonomy" id="116794"/>
    <lineage>
        <taxon>Eukaryota</taxon>
        <taxon>Fungi</taxon>
        <taxon>Dikarya</taxon>
        <taxon>Ascomycota</taxon>
        <taxon>Pezizomycotina</taxon>
        <taxon>Lecanoromycetes</taxon>
        <taxon>OSLEUM clade</taxon>
        <taxon>Lecanoromycetidae</taxon>
        <taxon>Caliciales</taxon>
        <taxon>Physciaceae</taxon>
        <taxon>Heterodermia</taxon>
    </lineage>
</organism>
<dbReference type="GO" id="GO:0016747">
    <property type="term" value="F:acyltransferase activity, transferring groups other than amino-acyl groups"/>
    <property type="evidence" value="ECO:0007669"/>
    <property type="project" value="InterPro"/>
</dbReference>
<evidence type="ECO:0000313" key="7">
    <source>
        <dbReference type="Proteomes" id="UP000664521"/>
    </source>
</evidence>
<dbReference type="SUPFAM" id="SSF55729">
    <property type="entry name" value="Acyl-CoA N-acyltransferases (Nat)"/>
    <property type="match status" value="1"/>
</dbReference>
<keyword evidence="7" id="KW-1185">Reference proteome</keyword>
<dbReference type="PROSITE" id="PS51186">
    <property type="entry name" value="GNAT"/>
    <property type="match status" value="1"/>
</dbReference>
<gene>
    <name evidence="6" type="ORF">HETSPECPRED_007549</name>
</gene>
<evidence type="ECO:0000256" key="1">
    <source>
        <dbReference type="ARBA" id="ARBA00022679"/>
    </source>
</evidence>